<dbReference type="PROSITE" id="PS00518">
    <property type="entry name" value="ZF_RING_1"/>
    <property type="match status" value="1"/>
</dbReference>
<evidence type="ECO:0000259" key="5">
    <source>
        <dbReference type="PROSITE" id="PS50089"/>
    </source>
</evidence>
<dbReference type="PANTHER" id="PTHR10131:SF94">
    <property type="entry name" value="TNF RECEPTOR-ASSOCIATED FACTOR 4"/>
    <property type="match status" value="1"/>
</dbReference>
<evidence type="ECO:0000256" key="3">
    <source>
        <dbReference type="ARBA" id="ARBA00022833"/>
    </source>
</evidence>
<dbReference type="GO" id="GO:0008270">
    <property type="term" value="F:zinc ion binding"/>
    <property type="evidence" value="ECO:0007669"/>
    <property type="project" value="UniProtKB-KW"/>
</dbReference>
<dbReference type="Gene3D" id="3.30.40.10">
    <property type="entry name" value="Zinc/RING finger domain, C3HC4 (zinc finger)"/>
    <property type="match status" value="3"/>
</dbReference>
<dbReference type="InterPro" id="IPR013083">
    <property type="entry name" value="Znf_RING/FYVE/PHD"/>
</dbReference>
<keyword evidence="2 4" id="KW-0863">Zinc-finger</keyword>
<evidence type="ECO:0000256" key="2">
    <source>
        <dbReference type="ARBA" id="ARBA00022771"/>
    </source>
</evidence>
<dbReference type="SMART" id="SM00184">
    <property type="entry name" value="RING"/>
    <property type="match status" value="1"/>
</dbReference>
<proteinExistence type="predicted"/>
<evidence type="ECO:0000313" key="7">
    <source>
        <dbReference type="EMBL" id="KAJ7369882.1"/>
    </source>
</evidence>
<organism evidence="7 8">
    <name type="scientific">Desmophyllum pertusum</name>
    <dbReference type="NCBI Taxonomy" id="174260"/>
    <lineage>
        <taxon>Eukaryota</taxon>
        <taxon>Metazoa</taxon>
        <taxon>Cnidaria</taxon>
        <taxon>Anthozoa</taxon>
        <taxon>Hexacorallia</taxon>
        <taxon>Scleractinia</taxon>
        <taxon>Caryophylliina</taxon>
        <taxon>Caryophylliidae</taxon>
        <taxon>Desmophyllum</taxon>
    </lineage>
</organism>
<dbReference type="InterPro" id="IPR018957">
    <property type="entry name" value="Znf_C3HC4_RING-type"/>
</dbReference>
<feature type="domain" description="RING-type" evidence="5">
    <location>
        <begin position="24"/>
        <end position="65"/>
    </location>
</feature>
<comment type="caution">
    <text evidence="7">The sequence shown here is derived from an EMBL/GenBank/DDBJ whole genome shotgun (WGS) entry which is preliminary data.</text>
</comment>
<dbReference type="SUPFAM" id="SSF57850">
    <property type="entry name" value="RING/U-box"/>
    <property type="match status" value="1"/>
</dbReference>
<dbReference type="Pfam" id="PF00097">
    <property type="entry name" value="zf-C3HC4"/>
    <property type="match status" value="1"/>
</dbReference>
<feature type="zinc finger region" description="TRAF-type" evidence="4">
    <location>
        <begin position="129"/>
        <end position="174"/>
    </location>
</feature>
<dbReference type="Proteomes" id="UP001163046">
    <property type="component" value="Unassembled WGS sequence"/>
</dbReference>
<gene>
    <name evidence="7" type="ORF">OS493_035774</name>
</gene>
<dbReference type="InterPro" id="IPR001841">
    <property type="entry name" value="Znf_RING"/>
</dbReference>
<evidence type="ECO:0000256" key="4">
    <source>
        <dbReference type="PROSITE-ProRule" id="PRU00207"/>
    </source>
</evidence>
<evidence type="ECO:0000259" key="6">
    <source>
        <dbReference type="PROSITE" id="PS50145"/>
    </source>
</evidence>
<dbReference type="OrthoDB" id="5949898at2759"/>
<keyword evidence="3 4" id="KW-0862">Zinc</keyword>
<feature type="domain" description="TRAF-type" evidence="6">
    <location>
        <begin position="129"/>
        <end position="174"/>
    </location>
</feature>
<dbReference type="PROSITE" id="PS50089">
    <property type="entry name" value="ZF_RING_2"/>
    <property type="match status" value="1"/>
</dbReference>
<name>A0A9X0CN51_9CNID</name>
<dbReference type="InterPro" id="IPR001293">
    <property type="entry name" value="Znf_TRAF"/>
</dbReference>
<accession>A0A9X0CN51</accession>
<keyword evidence="8" id="KW-1185">Reference proteome</keyword>
<reference evidence="7" key="1">
    <citation type="submission" date="2023-01" db="EMBL/GenBank/DDBJ databases">
        <title>Genome assembly of the deep-sea coral Lophelia pertusa.</title>
        <authorList>
            <person name="Herrera S."/>
            <person name="Cordes E."/>
        </authorList>
    </citation>
    <scope>NUCLEOTIDE SEQUENCE</scope>
    <source>
        <strain evidence="7">USNM1676648</strain>
        <tissue evidence="7">Polyp</tissue>
    </source>
</reference>
<evidence type="ECO:0000313" key="8">
    <source>
        <dbReference type="Proteomes" id="UP001163046"/>
    </source>
</evidence>
<dbReference type="PROSITE" id="PS50145">
    <property type="entry name" value="ZF_TRAF"/>
    <property type="match status" value="1"/>
</dbReference>
<evidence type="ECO:0000256" key="1">
    <source>
        <dbReference type="ARBA" id="ARBA00022723"/>
    </source>
</evidence>
<dbReference type="AlphaFoldDB" id="A0A9X0CN51"/>
<dbReference type="EMBL" id="MU826881">
    <property type="protein sequence ID" value="KAJ7369882.1"/>
    <property type="molecule type" value="Genomic_DNA"/>
</dbReference>
<sequence>MDSPSKHVFDHIQFNDDLGNQFLCAVCRNPVLDAEMATPCGHSFCGFCVEQFKANNTATTCQMCRRPVSAFCRNLFANSMLATVEGECRWCQARLPLDTAKTHVTQCDQIEKPCDLCSQLFKRMEIQQHQQECEYREIVCECGTRLKKKEEANHNSTTCAFKEEPCPLNCGERVKSFIIKMADGKAHANIVRGVNLAEGSMAKHTISVDAYSMRNITAKMEILEPELC</sequence>
<keyword evidence="1 4" id="KW-0479">Metal-binding</keyword>
<dbReference type="InterPro" id="IPR017907">
    <property type="entry name" value="Znf_RING_CS"/>
</dbReference>
<protein>
    <submittedName>
        <fullName evidence="7">Uncharacterized protein</fullName>
    </submittedName>
</protein>
<dbReference type="PANTHER" id="PTHR10131">
    <property type="entry name" value="TNF RECEPTOR ASSOCIATED FACTOR"/>
    <property type="match status" value="1"/>
</dbReference>